<keyword evidence="2" id="KW-1003">Cell membrane</keyword>
<evidence type="ECO:0000256" key="7">
    <source>
        <dbReference type="SAM" id="SignalP"/>
    </source>
</evidence>
<feature type="transmembrane region" description="Helical" evidence="6">
    <location>
        <begin position="56"/>
        <end position="83"/>
    </location>
</feature>
<dbReference type="RefSeq" id="WP_209467297.1">
    <property type="nucleotide sequence ID" value="NZ_JAGGLG010000023.1"/>
</dbReference>
<evidence type="ECO:0000256" key="2">
    <source>
        <dbReference type="ARBA" id="ARBA00022475"/>
    </source>
</evidence>
<proteinExistence type="predicted"/>
<keyword evidence="4 6" id="KW-1133">Transmembrane helix</keyword>
<organism evidence="9 10">
    <name type="scientific">Symbiobacterium terraclitae</name>
    <dbReference type="NCBI Taxonomy" id="557451"/>
    <lineage>
        <taxon>Bacteria</taxon>
        <taxon>Bacillati</taxon>
        <taxon>Bacillota</taxon>
        <taxon>Clostridia</taxon>
        <taxon>Eubacteriales</taxon>
        <taxon>Symbiobacteriaceae</taxon>
        <taxon>Symbiobacterium</taxon>
    </lineage>
</organism>
<feature type="signal peptide" evidence="7">
    <location>
        <begin position="1"/>
        <end position="24"/>
    </location>
</feature>
<comment type="caution">
    <text evidence="9">The sequence shown here is derived from an EMBL/GenBank/DDBJ whole genome shotgun (WGS) entry which is preliminary data.</text>
</comment>
<name>A0ABS4JUG5_9FIRM</name>
<protein>
    <submittedName>
        <fullName evidence="9">Tight adherence protein B</fullName>
    </submittedName>
</protein>
<sequence>MVYLIAALAAAALFLALAPGGTSAGALPVWREGIPPAWRPAEAGDDRRLFLLVPPALFLLVGIITGAWMTALISLPAGILLASTLRDALAHLRAQVLRDHLQEALLSLATSLKAGQSLPNALQRCAADLRRLHPGGGQLIHELEVAAREVELGMPVDEALLGLRDRVPLEEVSALVEALVTTRRRGGNIVDVMGNVAHMVADRLAVEREIQVMTAQKRTEAAILALIPLGIYLVVRLTNPTYLGVFHATRWGQVALGLIFLTVAGGYWMAQRIARIDM</sequence>
<evidence type="ECO:0000313" key="9">
    <source>
        <dbReference type="EMBL" id="MBP2019178.1"/>
    </source>
</evidence>
<reference evidence="9 10" key="1">
    <citation type="submission" date="2021-03" db="EMBL/GenBank/DDBJ databases">
        <title>Genomic Encyclopedia of Type Strains, Phase IV (KMG-IV): sequencing the most valuable type-strain genomes for metagenomic binning, comparative biology and taxonomic classification.</title>
        <authorList>
            <person name="Goeker M."/>
        </authorList>
    </citation>
    <scope>NUCLEOTIDE SEQUENCE [LARGE SCALE GENOMIC DNA]</scope>
    <source>
        <strain evidence="9 10">DSM 27138</strain>
    </source>
</reference>
<keyword evidence="5 6" id="KW-0472">Membrane</keyword>
<evidence type="ECO:0000313" key="10">
    <source>
        <dbReference type="Proteomes" id="UP001519289"/>
    </source>
</evidence>
<evidence type="ECO:0000256" key="4">
    <source>
        <dbReference type="ARBA" id="ARBA00022989"/>
    </source>
</evidence>
<evidence type="ECO:0000256" key="5">
    <source>
        <dbReference type="ARBA" id="ARBA00023136"/>
    </source>
</evidence>
<evidence type="ECO:0000256" key="3">
    <source>
        <dbReference type="ARBA" id="ARBA00022692"/>
    </source>
</evidence>
<evidence type="ECO:0000256" key="6">
    <source>
        <dbReference type="SAM" id="Phobius"/>
    </source>
</evidence>
<dbReference type="InterPro" id="IPR042094">
    <property type="entry name" value="T2SS_GspF_sf"/>
</dbReference>
<dbReference type="PANTHER" id="PTHR35007:SF1">
    <property type="entry name" value="PILUS ASSEMBLY PROTEIN"/>
    <property type="match status" value="1"/>
</dbReference>
<evidence type="ECO:0000256" key="1">
    <source>
        <dbReference type="ARBA" id="ARBA00004651"/>
    </source>
</evidence>
<dbReference type="Proteomes" id="UP001519289">
    <property type="component" value="Unassembled WGS sequence"/>
</dbReference>
<feature type="transmembrane region" description="Helical" evidence="6">
    <location>
        <begin position="251"/>
        <end position="270"/>
    </location>
</feature>
<gene>
    <name evidence="9" type="ORF">J2Z79_002595</name>
</gene>
<dbReference type="Gene3D" id="1.20.81.30">
    <property type="entry name" value="Type II secretion system (T2SS), domain F"/>
    <property type="match status" value="1"/>
</dbReference>
<keyword evidence="10" id="KW-1185">Reference proteome</keyword>
<keyword evidence="3 6" id="KW-0812">Transmembrane</keyword>
<accession>A0ABS4JUG5</accession>
<evidence type="ECO:0000259" key="8">
    <source>
        <dbReference type="Pfam" id="PF00482"/>
    </source>
</evidence>
<feature type="transmembrane region" description="Helical" evidence="6">
    <location>
        <begin position="221"/>
        <end position="239"/>
    </location>
</feature>
<dbReference type="EMBL" id="JAGGLG010000023">
    <property type="protein sequence ID" value="MBP2019178.1"/>
    <property type="molecule type" value="Genomic_DNA"/>
</dbReference>
<feature type="domain" description="Type II secretion system protein GspF" evidence="8">
    <location>
        <begin position="105"/>
        <end position="235"/>
    </location>
</feature>
<dbReference type="Pfam" id="PF00482">
    <property type="entry name" value="T2SSF"/>
    <property type="match status" value="1"/>
</dbReference>
<dbReference type="InterPro" id="IPR018076">
    <property type="entry name" value="T2SS_GspF_dom"/>
</dbReference>
<comment type="subcellular location">
    <subcellularLocation>
        <location evidence="1">Cell membrane</location>
        <topology evidence="1">Multi-pass membrane protein</topology>
    </subcellularLocation>
</comment>
<dbReference type="PANTHER" id="PTHR35007">
    <property type="entry name" value="INTEGRAL MEMBRANE PROTEIN-RELATED"/>
    <property type="match status" value="1"/>
</dbReference>
<feature type="chain" id="PRO_5047172540" evidence="7">
    <location>
        <begin position="25"/>
        <end position="278"/>
    </location>
</feature>
<keyword evidence="7" id="KW-0732">Signal</keyword>